<reference evidence="1" key="1">
    <citation type="submission" date="2016-08" db="EMBL/GenBank/DDBJ databases">
        <title>Complete Genome Seqeunce of Paenibacillus sp. BIHB 4019 from tea rhizoplane.</title>
        <authorList>
            <person name="Thakur R."/>
            <person name="Swarnkar M.K."/>
            <person name="Gulati A."/>
        </authorList>
    </citation>
    <scope>NUCLEOTIDE SEQUENCE [LARGE SCALE GENOMIC DNA]</scope>
    <source>
        <strain evidence="1">BIHB4019</strain>
    </source>
</reference>
<sequence length="145" mass="15707">MNLIAGCAIAATLAFIGLVVGVLLGLRKGLIQLESLRTSADELRGQLQLTAAETVALMEPAKQSLLLVHQQLQNVQSLFSAAGQIGETIEQTTETVSRVSSLLSESAAEHIAKADTRNKAKEAMEWAELGMLAWQLWQTKRKHNS</sequence>
<accession>A0A1B2DLB0</accession>
<protein>
    <recommendedName>
        <fullName evidence="2">General stress protein</fullName>
    </recommendedName>
</protein>
<organism evidence="1">
    <name type="scientific">Paenibacillus sp. BIHB 4019</name>
    <dbReference type="NCBI Taxonomy" id="1870819"/>
    <lineage>
        <taxon>Bacteria</taxon>
        <taxon>Bacillati</taxon>
        <taxon>Bacillota</taxon>
        <taxon>Bacilli</taxon>
        <taxon>Bacillales</taxon>
        <taxon>Paenibacillaceae</taxon>
        <taxon>Paenibacillus</taxon>
    </lineage>
</organism>
<gene>
    <name evidence="1" type="ORF">BBD42_20040</name>
</gene>
<dbReference type="EMBL" id="CP016808">
    <property type="protein sequence ID" value="ANY68508.1"/>
    <property type="molecule type" value="Genomic_DNA"/>
</dbReference>
<name>A0A1B2DLB0_9BACL</name>
<dbReference type="AlphaFoldDB" id="A0A1B2DLB0"/>
<evidence type="ECO:0000313" key="1">
    <source>
        <dbReference type="EMBL" id="ANY68508.1"/>
    </source>
</evidence>
<evidence type="ECO:0008006" key="2">
    <source>
        <dbReference type="Google" id="ProtNLM"/>
    </source>
</evidence>
<proteinExistence type="predicted"/>